<evidence type="ECO:0000259" key="3">
    <source>
        <dbReference type="Pfam" id="PF19343"/>
    </source>
</evidence>
<dbReference type="Gene3D" id="3.15.10.10">
    <property type="entry name" value="Bactericidal permeability-increasing protein, domain 1"/>
    <property type="match status" value="1"/>
</dbReference>
<name>A0AAD5T265_9FUNG</name>
<protein>
    <submittedName>
        <fullName evidence="4">Uncharacterized protein</fullName>
    </submittedName>
</protein>
<comment type="caution">
    <text evidence="4">The sequence shown here is derived from an EMBL/GenBank/DDBJ whole genome shotgun (WGS) entry which is preliminary data.</text>
</comment>
<keyword evidence="5" id="KW-1185">Reference proteome</keyword>
<dbReference type="AlphaFoldDB" id="A0AAD5T265"/>
<dbReference type="PANTHER" id="PTHR31138">
    <property type="entry name" value="CHROMOSOME 19, WHOLE GENOME SHOTGUN SEQUENCE"/>
    <property type="match status" value="1"/>
</dbReference>
<dbReference type="InterPro" id="IPR027842">
    <property type="entry name" value="HAM1-like_C"/>
</dbReference>
<feature type="domain" description="HAM1-like C-terminal" evidence="2">
    <location>
        <begin position="865"/>
        <end position="919"/>
    </location>
</feature>
<feature type="compositionally biased region" description="Low complexity" evidence="1">
    <location>
        <begin position="332"/>
        <end position="350"/>
    </location>
</feature>
<dbReference type="EMBL" id="JADGJH010000613">
    <property type="protein sequence ID" value="KAJ3125389.1"/>
    <property type="molecule type" value="Genomic_DNA"/>
</dbReference>
<dbReference type="Pfam" id="PF19343">
    <property type="entry name" value="HAM1_N"/>
    <property type="match status" value="1"/>
</dbReference>
<proteinExistence type="predicted"/>
<evidence type="ECO:0000313" key="5">
    <source>
        <dbReference type="Proteomes" id="UP001211907"/>
    </source>
</evidence>
<feature type="region of interest" description="Disordered" evidence="1">
    <location>
        <begin position="296"/>
        <end position="393"/>
    </location>
</feature>
<evidence type="ECO:0000259" key="2">
    <source>
        <dbReference type="Pfam" id="PF14613"/>
    </source>
</evidence>
<organism evidence="4 5">
    <name type="scientific">Physocladia obscura</name>
    <dbReference type="NCBI Taxonomy" id="109957"/>
    <lineage>
        <taxon>Eukaryota</taxon>
        <taxon>Fungi</taxon>
        <taxon>Fungi incertae sedis</taxon>
        <taxon>Chytridiomycota</taxon>
        <taxon>Chytridiomycota incertae sedis</taxon>
        <taxon>Chytridiomycetes</taxon>
        <taxon>Chytridiales</taxon>
        <taxon>Chytriomycetaceae</taxon>
        <taxon>Physocladia</taxon>
    </lineage>
</organism>
<gene>
    <name evidence="4" type="ORF">HK100_010834</name>
</gene>
<dbReference type="PANTHER" id="PTHR31138:SF1">
    <property type="entry name" value="PDZ DOMAIN-CONTAINING PROTEIN"/>
    <property type="match status" value="1"/>
</dbReference>
<dbReference type="Pfam" id="PF14613">
    <property type="entry name" value="HAM1_C"/>
    <property type="match status" value="1"/>
</dbReference>
<sequence length="939" mass="102899">MHTTQTKKTRFVPFTKQIHTPAQQLVNQNQNNNGKNEIQAPITILQTRTTRIHIRNPLLTKLFHPNKQTQESAPKLLSPTQLSKIPTLRTTMAMQRTAAAASAAAPPSMSNDGRYIDVFSFLRSLASTSERLSMGIAPTNRMIRGYSRSAKTLVGAFMERLDEDESGVAVSGEYDGKNRRLTADGTLDWVDRFLDEKNRGDELQRTLENVRGAIVDFKMQSGNNGGVTPGDGVVDAVMGLLGLFSRVLVNKSSATNLITFGHVLYDVLFGSELPTSVVVQTFSMAGLTVASSTTTFGESDSDMIVPSLPKKSEMANTPGRVTPFKSHDRIRATSAASSAPSSAAAAPNATQMSGSPFKPKPHDQSSSSASSSSSSTAVPKKTHAGSPPPDTRVPAEMLAEIMRVLAKHLLPDVNIFPSKLMMTPSDASQKLSPDMESSNVDDTLSTSGNTFQDVFARVRRESHMRCSSMPAAATAEAAALGVNSTEWNNNDDEKICGVNMEVAQIHLKQLMHAIRDETDSQAADLRAQCLEVLEAFNCLALYSYRLGEITMPGGIVGVDDAVSEKISNAIALFAEFLHSFTQTPIDPLLTILRNLHATLVEILGMPASPVSSAMEQLLSALFNSLSVTNENIDPNVDSQLQDAVANFRRIVVHGLKDVQLNIVDESEERVGTLGEETSKANEIIGQIWDAVEKDQTMVEAKNLAAKWWSCLFLNENGAFVFKKSLWFDFVKHVVPGIMGDFSTMTIPLIEYSDGKYEISVQDVVISMNLIMPSLYKIELGNSVMFGLDSDVDVEYGHSIKLKFYQINLDLRELPVSIKKLTFPKIADSGFADVVLPEHGITISIELTINKRDSTCNVFSCDNVQVDITDMALKIHGTKNDSLYGMLNILLLKKIKTEVQKNMEREIRNVIEKWDHDLGKAKKVFTGRKRFGAGVEKPEV</sequence>
<dbReference type="InterPro" id="IPR045967">
    <property type="entry name" value="HAM1-like_N"/>
</dbReference>
<accession>A0AAD5T265</accession>
<evidence type="ECO:0000313" key="4">
    <source>
        <dbReference type="EMBL" id="KAJ3125389.1"/>
    </source>
</evidence>
<feature type="domain" description="HAM1-like N-terminal" evidence="3">
    <location>
        <begin position="683"/>
        <end position="851"/>
    </location>
</feature>
<feature type="compositionally biased region" description="Low complexity" evidence="1">
    <location>
        <begin position="365"/>
        <end position="375"/>
    </location>
</feature>
<evidence type="ECO:0000256" key="1">
    <source>
        <dbReference type="SAM" id="MobiDB-lite"/>
    </source>
</evidence>
<reference evidence="4" key="1">
    <citation type="submission" date="2020-05" db="EMBL/GenBank/DDBJ databases">
        <title>Phylogenomic resolution of chytrid fungi.</title>
        <authorList>
            <person name="Stajich J.E."/>
            <person name="Amses K."/>
            <person name="Simmons R."/>
            <person name="Seto K."/>
            <person name="Myers J."/>
            <person name="Bonds A."/>
            <person name="Quandt C.A."/>
            <person name="Barry K."/>
            <person name="Liu P."/>
            <person name="Grigoriev I."/>
            <person name="Longcore J.E."/>
            <person name="James T.Y."/>
        </authorList>
    </citation>
    <scope>NUCLEOTIDE SEQUENCE</scope>
    <source>
        <strain evidence="4">JEL0513</strain>
    </source>
</reference>
<dbReference type="Proteomes" id="UP001211907">
    <property type="component" value="Unassembled WGS sequence"/>
</dbReference>